<evidence type="ECO:0000256" key="8">
    <source>
        <dbReference type="ARBA" id="ARBA00023136"/>
    </source>
</evidence>
<feature type="transmembrane region" description="Helical" evidence="10">
    <location>
        <begin position="225"/>
        <end position="244"/>
    </location>
</feature>
<dbReference type="NCBIfam" id="TIGR00728">
    <property type="entry name" value="OPT_sfam"/>
    <property type="match status" value="1"/>
</dbReference>
<comment type="similarity">
    <text evidence="2">Belongs to the oligopeptide OPT transporter family.</text>
</comment>
<keyword evidence="6" id="KW-0653">Protein transport</keyword>
<feature type="transmembrane region" description="Helical" evidence="10">
    <location>
        <begin position="521"/>
        <end position="544"/>
    </location>
</feature>
<proteinExistence type="inferred from homology"/>
<dbReference type="PANTHER" id="PTHR22601">
    <property type="entry name" value="ISP4 LIKE PROTEIN"/>
    <property type="match status" value="1"/>
</dbReference>
<dbReference type="EMBL" id="QWIO01000079">
    <property type="protein sequence ID" value="RMZ10255.1"/>
    <property type="molecule type" value="Genomic_DNA"/>
</dbReference>
<dbReference type="GO" id="GO:0016020">
    <property type="term" value="C:membrane"/>
    <property type="evidence" value="ECO:0007669"/>
    <property type="project" value="UniProtKB-SubCell"/>
</dbReference>
<evidence type="ECO:0000256" key="4">
    <source>
        <dbReference type="ARBA" id="ARBA00022692"/>
    </source>
</evidence>
<accession>A0A3M7HB78</accession>
<feature type="transmembrane region" description="Helical" evidence="10">
    <location>
        <begin position="708"/>
        <end position="737"/>
    </location>
</feature>
<protein>
    <recommendedName>
        <fullName evidence="13">OPT family small oligopeptide transporter</fullName>
    </recommendedName>
</protein>
<feature type="compositionally biased region" description="Polar residues" evidence="9">
    <location>
        <begin position="1"/>
        <end position="16"/>
    </location>
</feature>
<feature type="transmembrane region" description="Helical" evidence="10">
    <location>
        <begin position="106"/>
        <end position="126"/>
    </location>
</feature>
<evidence type="ECO:0000256" key="10">
    <source>
        <dbReference type="SAM" id="Phobius"/>
    </source>
</evidence>
<dbReference type="Pfam" id="PF03169">
    <property type="entry name" value="OPT"/>
    <property type="match status" value="1"/>
</dbReference>
<evidence type="ECO:0008006" key="13">
    <source>
        <dbReference type="Google" id="ProtNLM"/>
    </source>
</evidence>
<evidence type="ECO:0000256" key="3">
    <source>
        <dbReference type="ARBA" id="ARBA00022448"/>
    </source>
</evidence>
<dbReference type="Proteomes" id="UP000269539">
    <property type="component" value="Unassembled WGS sequence"/>
</dbReference>
<evidence type="ECO:0000256" key="2">
    <source>
        <dbReference type="ARBA" id="ARBA00008807"/>
    </source>
</evidence>
<feature type="region of interest" description="Disordered" evidence="9">
    <location>
        <begin position="1"/>
        <end position="31"/>
    </location>
</feature>
<keyword evidence="5" id="KW-0571">Peptide transport</keyword>
<feature type="transmembrane region" description="Helical" evidence="10">
    <location>
        <begin position="250"/>
        <end position="271"/>
    </location>
</feature>
<keyword evidence="7 10" id="KW-1133">Transmembrane helix</keyword>
<comment type="caution">
    <text evidence="11">The sequence shown here is derived from an EMBL/GenBank/DDBJ whole genome shotgun (WGS) entry which is preliminary data.</text>
</comment>
<sequence>MTLQYHNPFRITSQRTSHGEIEEMPETKTKSTVEAQALGDASSLQRSHQNDPNLPIEDIKVLNETVKTGNVEEALEEEDRLTRGSPYEAVRAAVRETDGEEVANTIRAWILGFIFVAAAAGINMFLSMRRQVQMSQIRGLRPAITIPTVVILLLVYPVGCLWAKVMPTRKFNTLGIEWTLNTGPFTIKEHTVITLMANVTAGYAYSTDALLALKAKPLYNLDMGWGFQILFTLSSQVIGIALAGMFRRFLVWPAALIWPANFSITTLLYALHDKSKSDPAKANGWQISRYRFFVYVASGSFVYYWFPGVIWQGLSVFSFVTWIKPNNATINQLFGGFTGLSLIPLTFDWTYVTAYLQDPLLSPMFSHLNTLIGLGIFVVLTTLGISYTGALYSAYLPINTSTTFDNTQSQYDVSKILGPGFSFDLAKYKKYSPMFLAPTFALNYGLSFAALIASIVHTIVYHRSELWARFRLARQQEPNDVHMRLMSKYREAPDWWYAALFVLGTAFGLATVLGYSSQLPWWTYFVSLFVALVFIIPCCMILGITNIMLSLNVISPYLAGFMIPGKPIGVMIFKVYSTIVLGQAQTYSQDLKLAHYMKVPPRITFWAQVVMTLWASIVQVAVMNWTLGSIDGVCSAEQASHFTCPNGRTFFSSSITWGVIGPQRMFGPGSIYASFNYFWLVGALLPIAFFILNRVFPHRRLRFLHAPVMLGAMAWLPPATPLSFTSWAFVGLLFNYWIRKRWNGWWSTYNYITAAALDSGLIIATLVIFFAITLPEVTVPQWWGNVQVFETMDSLGTAIRQTVTDAETFGPKQW</sequence>
<dbReference type="GO" id="GO:0015031">
    <property type="term" value="P:protein transport"/>
    <property type="evidence" value="ECO:0007669"/>
    <property type="project" value="UniProtKB-KW"/>
</dbReference>
<feature type="transmembrane region" description="Helical" evidence="10">
    <location>
        <begin position="146"/>
        <end position="165"/>
    </location>
</feature>
<feature type="transmembrane region" description="Helical" evidence="10">
    <location>
        <begin position="495"/>
        <end position="515"/>
    </location>
</feature>
<feature type="transmembrane region" description="Helical" evidence="10">
    <location>
        <begin position="441"/>
        <end position="461"/>
    </location>
</feature>
<dbReference type="AlphaFoldDB" id="A0A3M7HB78"/>
<feature type="transmembrane region" description="Helical" evidence="10">
    <location>
        <begin position="368"/>
        <end position="395"/>
    </location>
</feature>
<evidence type="ECO:0000256" key="6">
    <source>
        <dbReference type="ARBA" id="ARBA00022927"/>
    </source>
</evidence>
<feature type="transmembrane region" description="Helical" evidence="10">
    <location>
        <begin position="292"/>
        <end position="314"/>
    </location>
</feature>
<organism evidence="11 12">
    <name type="scientific">Hortaea werneckii</name>
    <name type="common">Black yeast</name>
    <name type="synonym">Cladosporium werneckii</name>
    <dbReference type="NCBI Taxonomy" id="91943"/>
    <lineage>
        <taxon>Eukaryota</taxon>
        <taxon>Fungi</taxon>
        <taxon>Dikarya</taxon>
        <taxon>Ascomycota</taxon>
        <taxon>Pezizomycotina</taxon>
        <taxon>Dothideomycetes</taxon>
        <taxon>Dothideomycetidae</taxon>
        <taxon>Mycosphaerellales</taxon>
        <taxon>Teratosphaeriaceae</taxon>
        <taxon>Hortaea</taxon>
    </lineage>
</organism>
<feature type="transmembrane region" description="Helical" evidence="10">
    <location>
        <begin position="603"/>
        <end position="622"/>
    </location>
</feature>
<comment type="subcellular location">
    <subcellularLocation>
        <location evidence="1">Membrane</location>
        <topology evidence="1">Multi-pass membrane protein</topology>
    </subcellularLocation>
</comment>
<evidence type="ECO:0000313" key="11">
    <source>
        <dbReference type="EMBL" id="RMZ10255.1"/>
    </source>
</evidence>
<evidence type="ECO:0000256" key="1">
    <source>
        <dbReference type="ARBA" id="ARBA00004141"/>
    </source>
</evidence>
<evidence type="ECO:0000256" key="5">
    <source>
        <dbReference type="ARBA" id="ARBA00022856"/>
    </source>
</evidence>
<dbReference type="GO" id="GO:0035673">
    <property type="term" value="F:oligopeptide transmembrane transporter activity"/>
    <property type="evidence" value="ECO:0007669"/>
    <property type="project" value="InterPro"/>
</dbReference>
<dbReference type="NCBIfam" id="TIGR00727">
    <property type="entry name" value="ISP4_OPT"/>
    <property type="match status" value="1"/>
</dbReference>
<dbReference type="VEuPathDB" id="FungiDB:BTJ68_12757"/>
<feature type="transmembrane region" description="Helical" evidence="10">
    <location>
        <begin position="749"/>
        <end position="772"/>
    </location>
</feature>
<evidence type="ECO:0000256" key="7">
    <source>
        <dbReference type="ARBA" id="ARBA00022989"/>
    </source>
</evidence>
<feature type="compositionally biased region" description="Basic and acidic residues" evidence="9">
    <location>
        <begin position="17"/>
        <end position="31"/>
    </location>
</feature>
<dbReference type="InterPro" id="IPR004813">
    <property type="entry name" value="OPT"/>
</dbReference>
<evidence type="ECO:0000256" key="9">
    <source>
        <dbReference type="SAM" id="MobiDB-lite"/>
    </source>
</evidence>
<feature type="transmembrane region" description="Helical" evidence="10">
    <location>
        <begin position="334"/>
        <end position="356"/>
    </location>
</feature>
<keyword evidence="4 10" id="KW-0812">Transmembrane</keyword>
<name>A0A3M7HB78_HORWE</name>
<keyword evidence="8 10" id="KW-0472">Membrane</keyword>
<keyword evidence="3" id="KW-0813">Transport</keyword>
<evidence type="ECO:0000313" key="12">
    <source>
        <dbReference type="Proteomes" id="UP000269539"/>
    </source>
</evidence>
<gene>
    <name evidence="11" type="ORF">D0864_01322</name>
</gene>
<reference evidence="11 12" key="1">
    <citation type="journal article" date="2018" name="BMC Genomics">
        <title>Genomic evidence for intraspecific hybridization in a clonal and extremely halotolerant yeast.</title>
        <authorList>
            <person name="Gostincar C."/>
            <person name="Stajich J.E."/>
            <person name="Zupancic J."/>
            <person name="Zalar P."/>
            <person name="Gunde-Cimerman N."/>
        </authorList>
    </citation>
    <scope>NUCLEOTIDE SEQUENCE [LARGE SCALE GENOMIC DNA]</scope>
    <source>
        <strain evidence="11 12">EXF-10513</strain>
    </source>
</reference>
<dbReference type="InterPro" id="IPR004648">
    <property type="entry name" value="Oligpept_transpt"/>
</dbReference>
<feature type="transmembrane region" description="Helical" evidence="10">
    <location>
        <begin position="677"/>
        <end position="696"/>
    </location>
</feature>